<comment type="caution">
    <text evidence="1">The sequence shown here is derived from an EMBL/GenBank/DDBJ whole genome shotgun (WGS) entry which is preliminary data.</text>
</comment>
<evidence type="ECO:0000313" key="2">
    <source>
        <dbReference type="Proteomes" id="UP001470230"/>
    </source>
</evidence>
<sequence length="188" mass="22572">MKTNEYRKMIADKVLYKMGLWNELCKIGMPHIIGSYKMDMMAWNDLDIDIENSEMSLDKLYDLTKFIINTFHPKWYEAKEEVNDEKKIVWFHGFEMMIDGELWNFDLWFFDKETILKAEEYCENIMKKINEKPGSKDCIIQIKQDLIKRNLYNCNPYSSMDVYKTVLDHGITNVDQFIEHYSKSKNTI</sequence>
<evidence type="ECO:0000313" key="1">
    <source>
        <dbReference type="EMBL" id="KAK8897905.1"/>
    </source>
</evidence>
<reference evidence="1 2" key="1">
    <citation type="submission" date="2024-04" db="EMBL/GenBank/DDBJ databases">
        <title>Tritrichomonas musculus Genome.</title>
        <authorList>
            <person name="Alves-Ferreira E."/>
            <person name="Grigg M."/>
            <person name="Lorenzi H."/>
            <person name="Galac M."/>
        </authorList>
    </citation>
    <scope>NUCLEOTIDE SEQUENCE [LARGE SCALE GENOMIC DNA]</scope>
    <source>
        <strain evidence="1 2">EAF2021</strain>
    </source>
</reference>
<gene>
    <name evidence="1" type="ORF">M9Y10_000136</name>
</gene>
<protein>
    <submittedName>
        <fullName evidence="1">Uncharacterized protein</fullName>
    </submittedName>
</protein>
<dbReference type="EMBL" id="JAPFFF010000001">
    <property type="protein sequence ID" value="KAK8897905.1"/>
    <property type="molecule type" value="Genomic_DNA"/>
</dbReference>
<organism evidence="1 2">
    <name type="scientific">Tritrichomonas musculus</name>
    <dbReference type="NCBI Taxonomy" id="1915356"/>
    <lineage>
        <taxon>Eukaryota</taxon>
        <taxon>Metamonada</taxon>
        <taxon>Parabasalia</taxon>
        <taxon>Tritrichomonadida</taxon>
        <taxon>Tritrichomonadidae</taxon>
        <taxon>Tritrichomonas</taxon>
    </lineage>
</organism>
<accession>A0ABR2L6M2</accession>
<dbReference type="Proteomes" id="UP001470230">
    <property type="component" value="Unassembled WGS sequence"/>
</dbReference>
<proteinExistence type="predicted"/>
<keyword evidence="2" id="KW-1185">Reference proteome</keyword>
<name>A0ABR2L6M2_9EUKA</name>